<dbReference type="Proteomes" id="UP000317940">
    <property type="component" value="Unassembled WGS sequence"/>
</dbReference>
<accession>A0A561UII1</accession>
<sequence length="134" mass="13887">MRANGTFTVLSFTPAGVGPEPAVATNLPVGVARMEKRFEGEVAGRSATLFTAAYDQETGAGTYLAMESFEGELNGRAGAFNFVHSASTTGSDRLAEFFTIVPSSGTGGLSGIAGGGGLAVEQDGTHRIWFDYQL</sequence>
<organism evidence="1 2">
    <name type="scientific">Kitasatospora viridis</name>
    <dbReference type="NCBI Taxonomy" id="281105"/>
    <lineage>
        <taxon>Bacteria</taxon>
        <taxon>Bacillati</taxon>
        <taxon>Actinomycetota</taxon>
        <taxon>Actinomycetes</taxon>
        <taxon>Kitasatosporales</taxon>
        <taxon>Streptomycetaceae</taxon>
        <taxon>Kitasatospora</taxon>
    </lineage>
</organism>
<evidence type="ECO:0000313" key="1">
    <source>
        <dbReference type="EMBL" id="TWF99182.1"/>
    </source>
</evidence>
<keyword evidence="2" id="KW-1185">Reference proteome</keyword>
<gene>
    <name evidence="1" type="ORF">FHX73_113023</name>
</gene>
<dbReference type="EMBL" id="VIWT01000001">
    <property type="protein sequence ID" value="TWF99182.1"/>
    <property type="molecule type" value="Genomic_DNA"/>
</dbReference>
<evidence type="ECO:0000313" key="2">
    <source>
        <dbReference type="Proteomes" id="UP000317940"/>
    </source>
</evidence>
<protein>
    <submittedName>
        <fullName evidence="1">Uncharacterized protein DUF3224</fullName>
    </submittedName>
</protein>
<reference evidence="1 2" key="1">
    <citation type="submission" date="2019-06" db="EMBL/GenBank/DDBJ databases">
        <title>Sequencing the genomes of 1000 actinobacteria strains.</title>
        <authorList>
            <person name="Klenk H.-P."/>
        </authorList>
    </citation>
    <scope>NUCLEOTIDE SEQUENCE [LARGE SCALE GENOMIC DNA]</scope>
    <source>
        <strain evidence="1 2">DSM 44826</strain>
    </source>
</reference>
<dbReference type="AlphaFoldDB" id="A0A561UII1"/>
<dbReference type="RefSeq" id="WP_145905490.1">
    <property type="nucleotide sequence ID" value="NZ_BAAAMZ010000015.1"/>
</dbReference>
<dbReference type="Gene3D" id="2.40.350.10">
    <property type="entry name" value="SO1590-like"/>
    <property type="match status" value="1"/>
</dbReference>
<dbReference type="InterPro" id="IPR023159">
    <property type="entry name" value="SO1590-like_sf"/>
</dbReference>
<dbReference type="OrthoDB" id="882224at2"/>
<proteinExistence type="predicted"/>
<dbReference type="SUPFAM" id="SSF159238">
    <property type="entry name" value="SO1590-like"/>
    <property type="match status" value="1"/>
</dbReference>
<name>A0A561UII1_9ACTN</name>
<dbReference type="InterPro" id="IPR021607">
    <property type="entry name" value="DUF3224"/>
</dbReference>
<dbReference type="Pfam" id="PF11528">
    <property type="entry name" value="DUF3224"/>
    <property type="match status" value="1"/>
</dbReference>
<comment type="caution">
    <text evidence="1">The sequence shown here is derived from an EMBL/GenBank/DDBJ whole genome shotgun (WGS) entry which is preliminary data.</text>
</comment>